<keyword evidence="1 4" id="KW-0378">Hydrolase</keyword>
<dbReference type="CDD" id="cd18012">
    <property type="entry name" value="DEXQc_arch_SWI2_SNF2"/>
    <property type="match status" value="1"/>
</dbReference>
<dbReference type="CDD" id="cd18793">
    <property type="entry name" value="SF2_C_SNF"/>
    <property type="match status" value="1"/>
</dbReference>
<dbReference type="InterPro" id="IPR000330">
    <property type="entry name" value="SNF2_N"/>
</dbReference>
<dbReference type="InterPro" id="IPR038718">
    <property type="entry name" value="SNF2-like_sf"/>
</dbReference>
<feature type="domain" description="Helicase ATP-binding" evidence="2">
    <location>
        <begin position="551"/>
        <end position="713"/>
    </location>
</feature>
<dbReference type="Proteomes" id="UP001596505">
    <property type="component" value="Unassembled WGS sequence"/>
</dbReference>
<dbReference type="Pfam" id="PF12419">
    <property type="entry name" value="DUF3670"/>
    <property type="match status" value="1"/>
</dbReference>
<gene>
    <name evidence="4" type="ORF">ACFQRG_14560</name>
</gene>
<dbReference type="InterPro" id="IPR022138">
    <property type="entry name" value="DUF3670"/>
</dbReference>
<dbReference type="InterPro" id="IPR027417">
    <property type="entry name" value="P-loop_NTPase"/>
</dbReference>
<feature type="domain" description="Helicase C-terminal" evidence="3">
    <location>
        <begin position="837"/>
        <end position="994"/>
    </location>
</feature>
<reference evidence="5" key="1">
    <citation type="journal article" date="2019" name="Int. J. Syst. Evol. Microbiol.">
        <title>The Global Catalogue of Microorganisms (GCM) 10K type strain sequencing project: providing services to taxonomists for standard genome sequencing and annotation.</title>
        <authorList>
            <consortium name="The Broad Institute Genomics Platform"/>
            <consortium name="The Broad Institute Genome Sequencing Center for Infectious Disease"/>
            <person name="Wu L."/>
            <person name="Ma J."/>
        </authorList>
    </citation>
    <scope>NUCLEOTIDE SEQUENCE [LARGE SCALE GENOMIC DNA]</scope>
    <source>
        <strain evidence="5">CGMCC 1.16305</strain>
    </source>
</reference>
<sequence length="1011" mass="117672">MSRQLHISFIPTIRDECKFFVWIGDSQGRPNRENEYLYTLLNKSKEWVDVIGDNLITPYETEFQLDDDIVTVTGLLFGYNELLYLFKHPKFILGYNRYFDYAESFYYFKEVASGINILLENGHFYPALFDYEKDGEYYASAHWFGDNGLLEEAGLFKKWLSHIPPISLAPEELENVTTKQWLYLLINMWLDALIRQTSNPVFGQVVNEWSEKDLINKNHTVDWFNFLTIETPAFFLTARNQENINQVRHLKKEILNWVSEAGISNIEEPLNALSIFYQSHWGSFINVQSVNVYIEPDNNEEPFEADTIWTIHLDVKGIQNNEERLFVWEEAAYNHPANKQLLDQIEFALNQHIPELNFQQLLIDGAYDLNLDTVLKLYRKQDELIEQNIHLLFPSWLKIKKANDQVDMDLDISVGSSFFDLSSLTHYDWRIAVGDMNLSADEFKKMVDQQKAFVQRGGQWIELPLDKMVEAYEAMQEAETVTGKNASVGDTLQLKALYKGKQKKPFNLNIDQKLDNYLKGLLKKPAHNIEVPEHFSGQLRPYQKKGYTWLTTLAEKRAGCCLADDMGLGKTIQTITYITKRLDSRVDDQVLIICPTSLLANWRHEFKQFAPRLRLYTYHGPDRMSTESLEKQLDEFDCILTSYSLLLKDIEFFSKFEWSSVIIDEAQTIKNPHAKKSRAVRALKARHRIALTGTPIENRLDELWSIMEFLNPGYLGSLKRFREQFVRPIVKENNASKTRTLQKMISPFILRREKTDKRIIKDLPEKLEIKEYCHLSKVQASLYQSVVNELMQNVSSTEGMKRKGLILSTLTKLKQICDHPNLLTDKGDTQSSGKLNRLFELIGPLVEEKEKLLIFTQYVKMGKLLIQTLEKHFPNCPVYFLHGGLTAEAREKLIRHFRETDTSCIFILSLKAGGLGLNLTEARHVVHFDRWWNPAVEEQATDRVYRIGQRQNVNVHKMVCEGTIEERIDELIEQKKSLSKQILSQGESWVTELNDNEIYDLIRLRKEVLSS</sequence>
<evidence type="ECO:0000313" key="5">
    <source>
        <dbReference type="Proteomes" id="UP001596505"/>
    </source>
</evidence>
<evidence type="ECO:0000256" key="1">
    <source>
        <dbReference type="ARBA" id="ARBA00022801"/>
    </source>
</evidence>
<dbReference type="EMBL" id="JBHTCO010000019">
    <property type="protein sequence ID" value="MFC7394175.1"/>
    <property type="molecule type" value="Genomic_DNA"/>
</dbReference>
<name>A0ABW2Q0Q3_9BACL</name>
<dbReference type="PANTHER" id="PTHR10799">
    <property type="entry name" value="SNF2/RAD54 HELICASE FAMILY"/>
    <property type="match status" value="1"/>
</dbReference>
<dbReference type="GO" id="GO:0016787">
    <property type="term" value="F:hydrolase activity"/>
    <property type="evidence" value="ECO:0007669"/>
    <property type="project" value="UniProtKB-KW"/>
</dbReference>
<accession>A0ABW2Q0Q3</accession>
<dbReference type="PROSITE" id="PS51192">
    <property type="entry name" value="HELICASE_ATP_BIND_1"/>
    <property type="match status" value="1"/>
</dbReference>
<dbReference type="InterPro" id="IPR001650">
    <property type="entry name" value="Helicase_C-like"/>
</dbReference>
<dbReference type="EC" id="3.6.4.-" evidence="4"/>
<dbReference type="SUPFAM" id="SSF52540">
    <property type="entry name" value="P-loop containing nucleoside triphosphate hydrolases"/>
    <property type="match status" value="2"/>
</dbReference>
<dbReference type="PROSITE" id="PS51194">
    <property type="entry name" value="HELICASE_CTER"/>
    <property type="match status" value="1"/>
</dbReference>
<organism evidence="4 5">
    <name type="scientific">Scopulibacillus cellulosilyticus</name>
    <dbReference type="NCBI Taxonomy" id="2665665"/>
    <lineage>
        <taxon>Bacteria</taxon>
        <taxon>Bacillati</taxon>
        <taxon>Bacillota</taxon>
        <taxon>Bacilli</taxon>
        <taxon>Bacillales</taxon>
        <taxon>Sporolactobacillaceae</taxon>
        <taxon>Scopulibacillus</taxon>
    </lineage>
</organism>
<dbReference type="SMART" id="SM00490">
    <property type="entry name" value="HELICc"/>
    <property type="match status" value="1"/>
</dbReference>
<evidence type="ECO:0000259" key="3">
    <source>
        <dbReference type="PROSITE" id="PS51194"/>
    </source>
</evidence>
<evidence type="ECO:0000313" key="4">
    <source>
        <dbReference type="EMBL" id="MFC7394175.1"/>
    </source>
</evidence>
<dbReference type="Pfam" id="PF00271">
    <property type="entry name" value="Helicase_C"/>
    <property type="match status" value="1"/>
</dbReference>
<keyword evidence="4" id="KW-0547">Nucleotide-binding</keyword>
<protein>
    <submittedName>
        <fullName evidence="4">DEAD/DEAH box helicase</fullName>
        <ecNumber evidence="4">3.6.4.-</ecNumber>
    </submittedName>
</protein>
<comment type="caution">
    <text evidence="4">The sequence shown here is derived from an EMBL/GenBank/DDBJ whole genome shotgun (WGS) entry which is preliminary data.</text>
</comment>
<dbReference type="Gene3D" id="3.40.50.300">
    <property type="entry name" value="P-loop containing nucleotide triphosphate hydrolases"/>
    <property type="match status" value="1"/>
</dbReference>
<keyword evidence="5" id="KW-1185">Reference proteome</keyword>
<dbReference type="Pfam" id="PF00176">
    <property type="entry name" value="SNF2-rel_dom"/>
    <property type="match status" value="1"/>
</dbReference>
<dbReference type="GO" id="GO:0004386">
    <property type="term" value="F:helicase activity"/>
    <property type="evidence" value="ECO:0007669"/>
    <property type="project" value="UniProtKB-KW"/>
</dbReference>
<dbReference type="InterPro" id="IPR014001">
    <property type="entry name" value="Helicase_ATP-bd"/>
</dbReference>
<keyword evidence="4" id="KW-0067">ATP-binding</keyword>
<dbReference type="InterPro" id="IPR049730">
    <property type="entry name" value="SNF2/RAD54-like_C"/>
</dbReference>
<dbReference type="SMART" id="SM00487">
    <property type="entry name" value="DEXDc"/>
    <property type="match status" value="1"/>
</dbReference>
<dbReference type="RefSeq" id="WP_380967265.1">
    <property type="nucleotide sequence ID" value="NZ_JBHTCO010000019.1"/>
</dbReference>
<evidence type="ECO:0000259" key="2">
    <source>
        <dbReference type="PROSITE" id="PS51192"/>
    </source>
</evidence>
<dbReference type="Gene3D" id="3.40.50.10810">
    <property type="entry name" value="Tandem AAA-ATPase domain"/>
    <property type="match status" value="1"/>
</dbReference>
<proteinExistence type="predicted"/>
<keyword evidence="4" id="KW-0347">Helicase</keyword>